<feature type="transmembrane region" description="Helical" evidence="8">
    <location>
        <begin position="310"/>
        <end position="330"/>
    </location>
</feature>
<dbReference type="Pfam" id="PF00854">
    <property type="entry name" value="PTR2"/>
    <property type="match status" value="1"/>
</dbReference>
<evidence type="ECO:0000256" key="8">
    <source>
        <dbReference type="SAM" id="Phobius"/>
    </source>
</evidence>
<feature type="transmembrane region" description="Helical" evidence="8">
    <location>
        <begin position="391"/>
        <end position="413"/>
    </location>
</feature>
<evidence type="ECO:0000256" key="2">
    <source>
        <dbReference type="ARBA" id="ARBA00005982"/>
    </source>
</evidence>
<evidence type="ECO:0000256" key="4">
    <source>
        <dbReference type="ARBA" id="ARBA00022989"/>
    </source>
</evidence>
<evidence type="ECO:0000256" key="6">
    <source>
        <dbReference type="RuleBase" id="RU003755"/>
    </source>
</evidence>
<evidence type="ECO:0000256" key="3">
    <source>
        <dbReference type="ARBA" id="ARBA00022692"/>
    </source>
</evidence>
<dbReference type="OrthoDB" id="8904098at2759"/>
<feature type="transmembrane region" description="Helical" evidence="8">
    <location>
        <begin position="186"/>
        <end position="205"/>
    </location>
</feature>
<dbReference type="AlphaFoldDB" id="A0A5N5HFP6"/>
<dbReference type="Gene3D" id="1.20.1250.20">
    <property type="entry name" value="MFS general substrate transporter like domains"/>
    <property type="match status" value="1"/>
</dbReference>
<dbReference type="PROSITE" id="PS01022">
    <property type="entry name" value="PTR2_1"/>
    <property type="match status" value="1"/>
</dbReference>
<reference evidence="10" key="2">
    <citation type="submission" date="2019-10" db="EMBL/GenBank/DDBJ databases">
        <title>A de novo genome assembly of a pear dwarfing rootstock.</title>
        <authorList>
            <person name="Wang F."/>
            <person name="Wang J."/>
            <person name="Li S."/>
            <person name="Zhang Y."/>
            <person name="Fang M."/>
            <person name="Ma L."/>
            <person name="Zhao Y."/>
            <person name="Jiang S."/>
        </authorList>
    </citation>
    <scope>NUCLEOTIDE SEQUENCE [LARGE SCALE GENOMIC DNA]</scope>
</reference>
<feature type="transmembrane region" description="Helical" evidence="8">
    <location>
        <begin position="433"/>
        <end position="455"/>
    </location>
</feature>
<dbReference type="GO" id="GO:0006857">
    <property type="term" value="P:oligopeptide transport"/>
    <property type="evidence" value="ECO:0007669"/>
    <property type="project" value="InterPro"/>
</dbReference>
<dbReference type="Proteomes" id="UP000327157">
    <property type="component" value="Chromosome 4"/>
</dbReference>
<feature type="transmembrane region" description="Helical" evidence="8">
    <location>
        <begin position="350"/>
        <end position="370"/>
    </location>
</feature>
<accession>A0A5N5HFP6</accession>
<dbReference type="GO" id="GO:0022857">
    <property type="term" value="F:transmembrane transporter activity"/>
    <property type="evidence" value="ECO:0007669"/>
    <property type="project" value="InterPro"/>
</dbReference>
<dbReference type="PANTHER" id="PTHR11654">
    <property type="entry name" value="OLIGOPEPTIDE TRANSPORTER-RELATED"/>
    <property type="match status" value="1"/>
</dbReference>
<dbReference type="InterPro" id="IPR018456">
    <property type="entry name" value="PTR2_symporter_CS"/>
</dbReference>
<evidence type="ECO:0000256" key="1">
    <source>
        <dbReference type="ARBA" id="ARBA00004141"/>
    </source>
</evidence>
<comment type="subcellular location">
    <subcellularLocation>
        <location evidence="1 6">Membrane</location>
        <topology evidence="1 6">Multi-pass membrane protein</topology>
    </subcellularLocation>
</comment>
<dbReference type="InterPro" id="IPR000109">
    <property type="entry name" value="POT_fam"/>
</dbReference>
<dbReference type="GO" id="GO:0016020">
    <property type="term" value="C:membrane"/>
    <property type="evidence" value="ECO:0007669"/>
    <property type="project" value="UniProtKB-SubCell"/>
</dbReference>
<protein>
    <submittedName>
        <fullName evidence="9">Protein NRT1/ PTR FAMILY 8.1-like</fullName>
    </submittedName>
</protein>
<reference evidence="9 10" key="1">
    <citation type="submission" date="2019-09" db="EMBL/GenBank/DDBJ databases">
        <authorList>
            <person name="Ou C."/>
        </authorList>
    </citation>
    <scope>NUCLEOTIDE SEQUENCE [LARGE SCALE GENOMIC DNA]</scope>
    <source>
        <strain evidence="9">S2</strain>
        <tissue evidence="9">Leaf</tissue>
    </source>
</reference>
<evidence type="ECO:0000313" key="9">
    <source>
        <dbReference type="EMBL" id="KAB2621984.1"/>
    </source>
</evidence>
<gene>
    <name evidence="9" type="ORF">D8674_024166</name>
</gene>
<feature type="transmembrane region" description="Helical" evidence="8">
    <location>
        <begin position="512"/>
        <end position="531"/>
    </location>
</feature>
<feature type="transmembrane region" description="Helical" evidence="8">
    <location>
        <begin position="76"/>
        <end position="96"/>
    </location>
</feature>
<name>A0A5N5HFP6_9ROSA</name>
<evidence type="ECO:0000313" key="10">
    <source>
        <dbReference type="Proteomes" id="UP000327157"/>
    </source>
</evidence>
<evidence type="ECO:0000256" key="5">
    <source>
        <dbReference type="ARBA" id="ARBA00023136"/>
    </source>
</evidence>
<proteinExistence type="inferred from homology"/>
<feature type="transmembrane region" description="Helical" evidence="8">
    <location>
        <begin position="161"/>
        <end position="180"/>
    </location>
</feature>
<comment type="caution">
    <text evidence="9">The sequence shown here is derived from an EMBL/GenBank/DDBJ whole genome shotgun (WGS) entry which is preliminary data.</text>
</comment>
<organism evidence="9 10">
    <name type="scientific">Pyrus ussuriensis x Pyrus communis</name>
    <dbReference type="NCBI Taxonomy" id="2448454"/>
    <lineage>
        <taxon>Eukaryota</taxon>
        <taxon>Viridiplantae</taxon>
        <taxon>Streptophyta</taxon>
        <taxon>Embryophyta</taxon>
        <taxon>Tracheophyta</taxon>
        <taxon>Spermatophyta</taxon>
        <taxon>Magnoliopsida</taxon>
        <taxon>eudicotyledons</taxon>
        <taxon>Gunneridae</taxon>
        <taxon>Pentapetalae</taxon>
        <taxon>rosids</taxon>
        <taxon>fabids</taxon>
        <taxon>Rosales</taxon>
        <taxon>Rosaceae</taxon>
        <taxon>Amygdaloideae</taxon>
        <taxon>Maleae</taxon>
        <taxon>Pyrus</taxon>
    </lineage>
</organism>
<keyword evidence="6" id="KW-0813">Transport</keyword>
<keyword evidence="5 8" id="KW-0472">Membrane</keyword>
<keyword evidence="4 8" id="KW-1133">Transmembrane helix</keyword>
<dbReference type="SUPFAM" id="SSF103473">
    <property type="entry name" value="MFS general substrate transporter"/>
    <property type="match status" value="1"/>
</dbReference>
<feature type="region of interest" description="Disordered" evidence="7">
    <location>
        <begin position="613"/>
        <end position="636"/>
    </location>
</feature>
<comment type="similarity">
    <text evidence="2 6">Belongs to the major facilitator superfamily. Proton-dependent oligopeptide transporter (POT/PTR) (TC 2.A.17) family.</text>
</comment>
<reference evidence="9 10" key="3">
    <citation type="submission" date="2019-11" db="EMBL/GenBank/DDBJ databases">
        <title>A de novo genome assembly of a pear dwarfing rootstock.</title>
        <authorList>
            <person name="Wang F."/>
            <person name="Wang J."/>
            <person name="Li S."/>
            <person name="Zhang Y."/>
            <person name="Fang M."/>
            <person name="Ma L."/>
            <person name="Zhao Y."/>
            <person name="Jiang S."/>
        </authorList>
    </citation>
    <scope>NUCLEOTIDE SEQUENCE [LARGE SCALE GENOMIC DNA]</scope>
    <source>
        <strain evidence="9">S2</strain>
        <tissue evidence="9">Leaf</tissue>
    </source>
</reference>
<dbReference type="InterPro" id="IPR036259">
    <property type="entry name" value="MFS_trans_sf"/>
</dbReference>
<dbReference type="PROSITE" id="PS01023">
    <property type="entry name" value="PTR2_2"/>
    <property type="match status" value="1"/>
</dbReference>
<feature type="transmembrane region" description="Helical" evidence="8">
    <location>
        <begin position="467"/>
        <end position="492"/>
    </location>
</feature>
<keyword evidence="3 6" id="KW-0812">Transmembrane</keyword>
<keyword evidence="10" id="KW-1185">Reference proteome</keyword>
<dbReference type="EMBL" id="SMOL01000231">
    <property type="protein sequence ID" value="KAB2621984.1"/>
    <property type="molecule type" value="Genomic_DNA"/>
</dbReference>
<evidence type="ECO:0000256" key="7">
    <source>
        <dbReference type="SAM" id="MobiDB-lite"/>
    </source>
</evidence>
<sequence length="839" mass="93696">MNFEEACETPNGRNECCERLAYYGININLVNYLKFQLNQRNVVAVTNVTNWSGTCNVTPFLGAFLADAFLGRYRTIAAFSIIYVFGMTLLTLTASINGLKPHCDSSGCNATASQRAACFVALYLIAVGTGGIKPCVSSFGADQFDETDETERKKKSSFFNWFYMSINVGALIASTVLVWMQMNVGWNWGFGVPAVAMAIAVVFFFSGSKLYRLQKPGGSPLTRIAQVVVASIRKCKVKIPADKSLLYETADEECNIQGSRKLEHTSKLGFFDKAAVESETDRAKELPSPWSLCTVTQVEELKSVIRLLPIWASGIVFATVYGQMSTMFVLQGNTLDQHMGPNFKIPSASLSVFDTASVLFWAPIYDKLLVPLARRFTGHDRGFTTLQRMGIGLALSIFSMVVAGVLEVVRLATVKKYNYYDLEYIPMSIFWQVPQYFIIGCAEVFTFIGQMEFFYDQAPDAMRSLCSALSLTTVALGNYLSTLLVTVVTKVTKKNGNLGWIPDNLNRGHLDYFYWLLAVLSVINFLVYVWIAKWYTYKKATGHGRLTSTFNSSNCRYTNLSFLSPHSPLYPNSKPGLKTEKMIGLKLIQTSFTTTQHTILYTGRSSSAKTSILRCSKSNDSDSESEASPPEGDTRKQELLVRIAMLQAQKVRLADYLDERSEYLTKFGEEATAEFDKIGEDALKDLDAASDRILENINSRMQAFEESAGVNIVEMEKNENDLEAFEGQIEKERNEGLFFKSLTQGKPKEKVNAAEEINKIKELTKNSAGSEIRRNIYLALIGLLLIQLVDSFISPTPDWRKVALLGAIFVGLVSQVIYEQTMLSETESTEEGKTEEERR</sequence>